<dbReference type="GO" id="GO:0000166">
    <property type="term" value="F:nucleotide binding"/>
    <property type="evidence" value="ECO:0007669"/>
    <property type="project" value="InterPro"/>
</dbReference>
<dbReference type="PANTHER" id="PTHR42840:SF3">
    <property type="entry name" value="BINDING ROSSMANN FOLD OXIDOREDUCTASE, PUTATIVE (AFU_ORTHOLOGUE AFUA_2G10240)-RELATED"/>
    <property type="match status" value="1"/>
</dbReference>
<dbReference type="SUPFAM" id="SSF51735">
    <property type="entry name" value="NAD(P)-binding Rossmann-fold domains"/>
    <property type="match status" value="1"/>
</dbReference>
<accession>A0A315ZZW1</accession>
<dbReference type="InterPro" id="IPR000683">
    <property type="entry name" value="Gfo/Idh/MocA-like_OxRdtase_N"/>
</dbReference>
<comment type="similarity">
    <text evidence="1">Belongs to the Gfo/Idh/MocA family.</text>
</comment>
<dbReference type="Pfam" id="PF01408">
    <property type="entry name" value="GFO_IDH_MocA"/>
    <property type="match status" value="1"/>
</dbReference>
<dbReference type="GO" id="GO:0005737">
    <property type="term" value="C:cytoplasm"/>
    <property type="evidence" value="ECO:0007669"/>
    <property type="project" value="TreeGrafter"/>
</dbReference>
<proteinExistence type="inferred from homology"/>
<dbReference type="Gene3D" id="3.40.50.720">
    <property type="entry name" value="NAD(P)-binding Rossmann-like Domain"/>
    <property type="match status" value="1"/>
</dbReference>
<evidence type="ECO:0000313" key="5">
    <source>
        <dbReference type="EMBL" id="SUQ13387.1"/>
    </source>
</evidence>
<dbReference type="InterPro" id="IPR036291">
    <property type="entry name" value="NAD(P)-bd_dom_sf"/>
</dbReference>
<evidence type="ECO:0000259" key="3">
    <source>
        <dbReference type="Pfam" id="PF01408"/>
    </source>
</evidence>
<sequence length="341" mass="38525">MKKIRIGSIGLGRLGYEHAVNIATRVPGAELKALCDVDKEKLRDVAGQLGVEQTYEDYEQMCKNPELDAICIVSPSAMHTEHIQIALKNGKHVFCEKPLDTTVDKCREAERIVADYPEQVFMLGFMRRYDYSYRKAKEKIERGDIGRIILIRAYTQDPIATIESTLKFAPHSGGQFLDMCVHDIDLCNWFTGGQKPKELWAVGGCFAYPQYREWNDGDNVSCLIQYEDETMAFLFAGRAAAHGCNVETEIIGTKGTLRIGSVGTDSMLEVLSENGVCRECHPDFMYRWHDAYIAEMEEFVSCIREGRKPGVTVFDGTLASETAYRCKESFETGKKLSFREV</sequence>
<organism evidence="5 6">
    <name type="scientific">Faecalicatena contorta</name>
    <dbReference type="NCBI Taxonomy" id="39482"/>
    <lineage>
        <taxon>Bacteria</taxon>
        <taxon>Bacillati</taxon>
        <taxon>Bacillota</taxon>
        <taxon>Clostridia</taxon>
        <taxon>Lachnospirales</taxon>
        <taxon>Lachnospiraceae</taxon>
        <taxon>Faecalicatena</taxon>
    </lineage>
</organism>
<evidence type="ECO:0000259" key="4">
    <source>
        <dbReference type="Pfam" id="PF22725"/>
    </source>
</evidence>
<dbReference type="RefSeq" id="WP_109709381.1">
    <property type="nucleotide sequence ID" value="NZ_QGDS01000003.1"/>
</dbReference>
<protein>
    <submittedName>
        <fullName evidence="5">Myo-inositol 2-dehydrogenase / D-chiro-inositol 1-dehydrogenase</fullName>
    </submittedName>
</protein>
<evidence type="ECO:0000256" key="2">
    <source>
        <dbReference type="ARBA" id="ARBA00023002"/>
    </source>
</evidence>
<dbReference type="EMBL" id="UHJJ01000003">
    <property type="protein sequence ID" value="SUQ13387.1"/>
    <property type="molecule type" value="Genomic_DNA"/>
</dbReference>
<keyword evidence="2" id="KW-0560">Oxidoreductase</keyword>
<dbReference type="InterPro" id="IPR055170">
    <property type="entry name" value="GFO_IDH_MocA-like_dom"/>
</dbReference>
<dbReference type="Gene3D" id="3.30.360.10">
    <property type="entry name" value="Dihydrodipicolinate Reductase, domain 2"/>
    <property type="match status" value="1"/>
</dbReference>
<gene>
    <name evidence="5" type="ORF">SAMN05216529_103115</name>
</gene>
<evidence type="ECO:0000313" key="6">
    <source>
        <dbReference type="Proteomes" id="UP000254051"/>
    </source>
</evidence>
<dbReference type="SUPFAM" id="SSF55347">
    <property type="entry name" value="Glyceraldehyde-3-phosphate dehydrogenase-like, C-terminal domain"/>
    <property type="match status" value="1"/>
</dbReference>
<dbReference type="OrthoDB" id="9781966at2"/>
<evidence type="ECO:0000256" key="1">
    <source>
        <dbReference type="ARBA" id="ARBA00010928"/>
    </source>
</evidence>
<keyword evidence="6" id="KW-1185">Reference proteome</keyword>
<name>A0A315ZZW1_9FIRM</name>
<dbReference type="AlphaFoldDB" id="A0A315ZZW1"/>
<feature type="domain" description="Gfo/Idh/MocA-like oxidoreductase N-terminal" evidence="3">
    <location>
        <begin position="4"/>
        <end position="120"/>
    </location>
</feature>
<reference evidence="6" key="1">
    <citation type="submission" date="2017-07" db="EMBL/GenBank/DDBJ databases">
        <authorList>
            <person name="Varghese N."/>
            <person name="Submissions S."/>
        </authorList>
    </citation>
    <scope>NUCLEOTIDE SEQUENCE [LARGE SCALE GENOMIC DNA]</scope>
    <source>
        <strain evidence="6">NLAE-zl-C134</strain>
    </source>
</reference>
<dbReference type="Pfam" id="PF22725">
    <property type="entry name" value="GFO_IDH_MocA_C3"/>
    <property type="match status" value="1"/>
</dbReference>
<dbReference type="PANTHER" id="PTHR42840">
    <property type="entry name" value="NAD(P)-BINDING ROSSMANN-FOLD SUPERFAMILY PROTEIN-RELATED"/>
    <property type="match status" value="1"/>
</dbReference>
<dbReference type="GO" id="GO:0016491">
    <property type="term" value="F:oxidoreductase activity"/>
    <property type="evidence" value="ECO:0007669"/>
    <property type="project" value="UniProtKB-KW"/>
</dbReference>
<dbReference type="GO" id="GO:0006740">
    <property type="term" value="P:NADPH regeneration"/>
    <property type="evidence" value="ECO:0007669"/>
    <property type="project" value="TreeGrafter"/>
</dbReference>
<dbReference type="Proteomes" id="UP000254051">
    <property type="component" value="Unassembled WGS sequence"/>
</dbReference>
<feature type="domain" description="GFO/IDH/MocA-like oxidoreductase" evidence="4">
    <location>
        <begin position="133"/>
        <end position="258"/>
    </location>
</feature>